<keyword evidence="5 9" id="KW-0028">Amino-acid biosynthesis</keyword>
<reference evidence="12" key="2">
    <citation type="submission" date="2015-10" db="EMBL/GenBank/DDBJ databases">
        <title>Improved Draft Genome Sequence of Clostridium pasteurianum Strain ATCC 6013 (DSM 525) Using a Hybrid Next-Generation Sequencing Approach.</title>
        <authorList>
            <person name="Pyne M.E."/>
            <person name="Utturkar S.M."/>
            <person name="Brown S.D."/>
            <person name="Moo-Young M."/>
            <person name="Chung D.A."/>
            <person name="Chou P.C."/>
        </authorList>
    </citation>
    <scope>NUCLEOTIDE SEQUENCE</scope>
    <source>
        <strain evidence="12">ATCC 6013</strain>
    </source>
</reference>
<organism evidence="11 14">
    <name type="scientific">Clostridium pasteurianum DSM 525 = ATCC 6013</name>
    <dbReference type="NCBI Taxonomy" id="1262449"/>
    <lineage>
        <taxon>Bacteria</taxon>
        <taxon>Bacillati</taxon>
        <taxon>Bacillota</taxon>
        <taxon>Clostridia</taxon>
        <taxon>Eubacteriales</taxon>
        <taxon>Clostridiaceae</taxon>
        <taxon>Clostridium</taxon>
    </lineage>
</organism>
<evidence type="ECO:0000259" key="10">
    <source>
        <dbReference type="Pfam" id="PF00697"/>
    </source>
</evidence>
<dbReference type="KEGG" id="cpae:CPAST_c14170"/>
<comment type="similarity">
    <text evidence="9">Belongs to the TrpF family.</text>
</comment>
<dbReference type="EMBL" id="JPGY02000001">
    <property type="protein sequence ID" value="KRU12509.1"/>
    <property type="molecule type" value="Genomic_DNA"/>
</dbReference>
<evidence type="ECO:0000256" key="7">
    <source>
        <dbReference type="ARBA" id="ARBA00023141"/>
    </source>
</evidence>
<reference evidence="11 14" key="1">
    <citation type="journal article" date="2015" name="Genome Announc.">
        <title>Complete Genome Sequence of the Nitrogen-Fixing and Solvent-Producing Clostridium pasteurianum DSM 525.</title>
        <authorList>
            <person name="Poehlein A."/>
            <person name="Grosse-Honebrink A."/>
            <person name="Zhang Y."/>
            <person name="Minton N.P."/>
            <person name="Daniel R."/>
        </authorList>
    </citation>
    <scope>NUCLEOTIDE SEQUENCE [LARGE SCALE GENOMIC DNA]</scope>
    <source>
        <strain evidence="11">DSM 525</strain>
        <strain evidence="14">DSM 525 / ATCC 6013</strain>
    </source>
</reference>
<dbReference type="PANTHER" id="PTHR42894:SF1">
    <property type="entry name" value="N-(5'-PHOSPHORIBOSYL)ANTHRANILATE ISOMERASE"/>
    <property type="match status" value="1"/>
</dbReference>
<dbReference type="InterPro" id="IPR001240">
    <property type="entry name" value="PRAI_dom"/>
</dbReference>
<dbReference type="RefSeq" id="WP_003447902.1">
    <property type="nucleotide sequence ID" value="NZ_ANZB01000018.1"/>
</dbReference>
<accession>A0A0H3J0X0</accession>
<keyword evidence="14" id="KW-1185">Reference proteome</keyword>
<dbReference type="PANTHER" id="PTHR42894">
    <property type="entry name" value="N-(5'-PHOSPHORIBOSYL)ANTHRANILATE ISOMERASE"/>
    <property type="match status" value="1"/>
</dbReference>
<protein>
    <recommendedName>
        <fullName evidence="4 9">N-(5'-phosphoribosyl)anthranilate isomerase</fullName>
        <shortName evidence="9">PRAI</shortName>
        <ecNumber evidence="3 9">5.3.1.24</ecNumber>
    </recommendedName>
</protein>
<dbReference type="InterPro" id="IPR013785">
    <property type="entry name" value="Aldolase_TIM"/>
</dbReference>
<evidence type="ECO:0000313" key="14">
    <source>
        <dbReference type="Proteomes" id="UP000030905"/>
    </source>
</evidence>
<dbReference type="Pfam" id="PF00697">
    <property type="entry name" value="PRAI"/>
    <property type="match status" value="2"/>
</dbReference>
<feature type="domain" description="N-(5'phosphoribosyl) anthranilate isomerase (PRAI)" evidence="10">
    <location>
        <begin position="140"/>
        <end position="233"/>
    </location>
</feature>
<dbReference type="InterPro" id="IPR011060">
    <property type="entry name" value="RibuloseP-bd_barrel"/>
</dbReference>
<dbReference type="EMBL" id="CP009268">
    <property type="protein sequence ID" value="AJA51484.1"/>
    <property type="molecule type" value="Genomic_DNA"/>
</dbReference>
<evidence type="ECO:0000313" key="11">
    <source>
        <dbReference type="EMBL" id="AJA51484.1"/>
    </source>
</evidence>
<dbReference type="GO" id="GO:0004640">
    <property type="term" value="F:phosphoribosylanthranilate isomerase activity"/>
    <property type="evidence" value="ECO:0007669"/>
    <property type="project" value="UniProtKB-UniRule"/>
</dbReference>
<gene>
    <name evidence="9 11" type="primary">trpF</name>
    <name evidence="11" type="ORF">CLPA_c14170</name>
    <name evidence="12" type="ORF">CP6013_01757</name>
</gene>
<dbReference type="InterPro" id="IPR044643">
    <property type="entry name" value="TrpF_fam"/>
</dbReference>
<proteinExistence type="inferred from homology"/>
<keyword evidence="6 9" id="KW-0822">Tryptophan biosynthesis</keyword>
<dbReference type="UniPathway" id="UPA00035">
    <property type="reaction ID" value="UER00042"/>
</dbReference>
<dbReference type="KEGG" id="cpat:CLPA_c14170"/>
<dbReference type="PATRIC" id="fig|1262449.3.peg.3829"/>
<dbReference type="HAMAP" id="MF_00135">
    <property type="entry name" value="PRAI"/>
    <property type="match status" value="1"/>
</dbReference>
<dbReference type="Proteomes" id="UP000028042">
    <property type="component" value="Unassembled WGS sequence"/>
</dbReference>
<evidence type="ECO:0000256" key="9">
    <source>
        <dbReference type="HAMAP-Rule" id="MF_00135"/>
    </source>
</evidence>
<evidence type="ECO:0000313" key="12">
    <source>
        <dbReference type="EMBL" id="KRU12509.1"/>
    </source>
</evidence>
<dbReference type="GeneID" id="93073591"/>
<evidence type="ECO:0000256" key="8">
    <source>
        <dbReference type="ARBA" id="ARBA00023235"/>
    </source>
</evidence>
<evidence type="ECO:0000256" key="1">
    <source>
        <dbReference type="ARBA" id="ARBA00001164"/>
    </source>
</evidence>
<feature type="domain" description="N-(5'phosphoribosyl) anthranilate isomerase (PRAI)" evidence="10">
    <location>
        <begin position="4"/>
        <end position="124"/>
    </location>
</feature>
<evidence type="ECO:0000256" key="6">
    <source>
        <dbReference type="ARBA" id="ARBA00022822"/>
    </source>
</evidence>
<dbReference type="eggNOG" id="COG0135">
    <property type="taxonomic scope" value="Bacteria"/>
</dbReference>
<evidence type="ECO:0000256" key="4">
    <source>
        <dbReference type="ARBA" id="ARBA00022272"/>
    </source>
</evidence>
<evidence type="ECO:0000313" key="13">
    <source>
        <dbReference type="Proteomes" id="UP000028042"/>
    </source>
</evidence>
<name>A0A0H3J0X0_CLOPA</name>
<dbReference type="EC" id="5.3.1.24" evidence="3 9"/>
<dbReference type="AlphaFoldDB" id="A0A0H3J0X0"/>
<dbReference type="GO" id="GO:0000162">
    <property type="term" value="P:L-tryptophan biosynthetic process"/>
    <property type="evidence" value="ECO:0007669"/>
    <property type="project" value="UniProtKB-UniRule"/>
</dbReference>
<dbReference type="SUPFAM" id="SSF51366">
    <property type="entry name" value="Ribulose-phoshate binding barrel"/>
    <property type="match status" value="1"/>
</dbReference>
<keyword evidence="7 9" id="KW-0057">Aromatic amino acid biosynthesis</keyword>
<comment type="pathway">
    <text evidence="2 9">Amino-acid biosynthesis; L-tryptophan biosynthesis; L-tryptophan from chorismate: step 3/5.</text>
</comment>
<evidence type="ECO:0000256" key="2">
    <source>
        <dbReference type="ARBA" id="ARBA00004664"/>
    </source>
</evidence>
<dbReference type="CDD" id="cd00405">
    <property type="entry name" value="PRAI"/>
    <property type="match status" value="1"/>
</dbReference>
<dbReference type="Proteomes" id="UP000030905">
    <property type="component" value="Chromosome"/>
</dbReference>
<dbReference type="Gene3D" id="3.20.20.70">
    <property type="entry name" value="Aldolase class I"/>
    <property type="match status" value="1"/>
</dbReference>
<sequence>MTKIKICGLKRLEDIEYVNELLPDYVGFVFAKSKRQVTMEKAKELIGKLNKNIKTVGVFVDEDIKKVKEIAENLKLDVLQFHGKEDEEYFSSLKEFELWKSVSIKVDLTQPKTATQEKNGDLLDAHKINHENSNDFYNLKECQKDLDKLNKYNIEAVLLDSSVKGVQGGTGISFDWRVISKLNINKNLILAGGLNPNNVCEAVDIVKPFAVDVSSGVETEGVKDFNKIKTFIEKVRNIK</sequence>
<keyword evidence="8 9" id="KW-0413">Isomerase</keyword>
<evidence type="ECO:0000256" key="5">
    <source>
        <dbReference type="ARBA" id="ARBA00022605"/>
    </source>
</evidence>
<evidence type="ECO:0000256" key="3">
    <source>
        <dbReference type="ARBA" id="ARBA00012572"/>
    </source>
</evidence>
<comment type="catalytic activity">
    <reaction evidence="1 9">
        <text>N-(5-phospho-beta-D-ribosyl)anthranilate = 1-(2-carboxyphenylamino)-1-deoxy-D-ribulose 5-phosphate</text>
        <dbReference type="Rhea" id="RHEA:21540"/>
        <dbReference type="ChEBI" id="CHEBI:18277"/>
        <dbReference type="ChEBI" id="CHEBI:58613"/>
        <dbReference type="EC" id="5.3.1.24"/>
    </reaction>
</comment>
<reference evidence="12 13" key="3">
    <citation type="journal article" name="Genome Announc.">
        <title>Improved Draft Genome Sequence of Clostridium pasteurianum Strain ATCC 6013 (DSM 525) Using a Hybrid Next-Generation Sequencing Approach.</title>
        <authorList>
            <person name="Pyne M.E."/>
            <person name="Utturkar S."/>
            <person name="Brown S.D."/>
            <person name="Moo-Young M."/>
            <person name="Chung D.A."/>
            <person name="Chou C.P."/>
        </authorList>
    </citation>
    <scope>NUCLEOTIDE SEQUENCE [LARGE SCALE GENOMIC DNA]</scope>
    <source>
        <strain evidence="12 13">ATCC 6013</strain>
    </source>
</reference>